<dbReference type="PROSITE" id="PS00687">
    <property type="entry name" value="ALDEHYDE_DEHYDR_GLU"/>
    <property type="match status" value="1"/>
</dbReference>
<keyword evidence="7" id="KW-0520">NAD</keyword>
<dbReference type="PANTHER" id="PTHR43353:SF5">
    <property type="entry name" value="SUCCINATE-SEMIALDEHYDE DEHYDROGENASE, MITOCHONDRIAL"/>
    <property type="match status" value="1"/>
</dbReference>
<evidence type="ECO:0000313" key="9">
    <source>
        <dbReference type="EMBL" id="KAK7792038.1"/>
    </source>
</evidence>
<protein>
    <recommendedName>
        <fullName evidence="7">Succinate-semialdehyde dehydrogenase</fullName>
        <ecNumber evidence="7">1.2.1.24</ecNumber>
    </recommendedName>
</protein>
<dbReference type="AlphaFoldDB" id="A0AAN9Z0Y1"/>
<dbReference type="InterPro" id="IPR016163">
    <property type="entry name" value="Ald_DH_C"/>
</dbReference>
<comment type="catalytic activity">
    <reaction evidence="7">
        <text>succinate semialdehyde + NAD(+) + H2O = succinate + NADH + 2 H(+)</text>
        <dbReference type="Rhea" id="RHEA:13217"/>
        <dbReference type="ChEBI" id="CHEBI:15377"/>
        <dbReference type="ChEBI" id="CHEBI:15378"/>
        <dbReference type="ChEBI" id="CHEBI:30031"/>
        <dbReference type="ChEBI" id="CHEBI:57540"/>
        <dbReference type="ChEBI" id="CHEBI:57706"/>
        <dbReference type="ChEBI" id="CHEBI:57945"/>
        <dbReference type="EC" id="1.2.1.24"/>
    </reaction>
</comment>
<dbReference type="InterPro" id="IPR015590">
    <property type="entry name" value="Aldehyde_DH_dom"/>
</dbReference>
<dbReference type="InterPro" id="IPR016162">
    <property type="entry name" value="Ald_DH_N"/>
</dbReference>
<dbReference type="SUPFAM" id="SSF53720">
    <property type="entry name" value="ALDH-like"/>
    <property type="match status" value="1"/>
</dbReference>
<keyword evidence="7" id="KW-0496">Mitochondrion</keyword>
<feature type="active site" evidence="5">
    <location>
        <position position="278"/>
    </location>
</feature>
<accession>A0AAN9Z0Y1</accession>
<evidence type="ECO:0000256" key="1">
    <source>
        <dbReference type="ARBA" id="ARBA00003743"/>
    </source>
</evidence>
<dbReference type="PANTHER" id="PTHR43353">
    <property type="entry name" value="SUCCINATE-SEMIALDEHYDE DEHYDROGENASE, MITOCHONDRIAL"/>
    <property type="match status" value="1"/>
</dbReference>
<dbReference type="Gene3D" id="3.40.309.10">
    <property type="entry name" value="Aldehyde Dehydrogenase, Chain A, domain 2"/>
    <property type="match status" value="1"/>
</dbReference>
<comment type="function">
    <text evidence="1">Catalyzes one step in the degradation of the inhibitory neurotransmitter gamma-aminobutyric acid (GABA).</text>
</comment>
<dbReference type="GO" id="GO:0009450">
    <property type="term" value="P:gamma-aminobutyric acid catabolic process"/>
    <property type="evidence" value="ECO:0007669"/>
    <property type="project" value="UniProtKB-UniRule"/>
</dbReference>
<sequence>MAFIRVFTHTYSRLVPPTIIMSPVRSIASYDKAFVNGEWVSAKSSKTFKVLNPYNGEVLSNVPDMDSIDVQDAIQAAKIAFEDWQFTTGKERSDLLRKWYNLLLKNQKEIASIITSEAGKPLQEALGEVAYGNSFIEWFSEEARRISGEVVSSPVKTKEMILVKQPIGVTALITPWNFPIAMITRKAGAALAAGCTCVIKPAEDTPLTALAVADLAHEAGIPKGVINVVTCDRGNAPAVGKVLCESPDVAGLSFTGSTEVGKLLYQQCASGVKRVGLELGGNAPFIVFSSADVDRAVEGAMASKFRNCGQTCVSANRFLIQDTIFDSFLEKIKSKMQLLVLGSGTDSKTNLGPLINETQAKKVDDIVQDAVQKGAKLLYGGKIASHIGERFFEPTLITNVTPEMKCYTEEIFGPVVVCVKFNSEADAIEIANNTRRGLAGYFYSNNLAQVWRVAKHLEVGMVGINEGIISSAEAAFGGIKESGIGREGSHHGIEEFTYVKYMCFGNL</sequence>
<dbReference type="GO" id="GO:0004777">
    <property type="term" value="F:succinate-semialdehyde dehydrogenase (NAD+) activity"/>
    <property type="evidence" value="ECO:0007669"/>
    <property type="project" value="UniProtKB-UniRule"/>
</dbReference>
<evidence type="ECO:0000256" key="6">
    <source>
        <dbReference type="RuleBase" id="RU003345"/>
    </source>
</evidence>
<proteinExistence type="inferred from homology"/>
<keyword evidence="10" id="KW-1185">Reference proteome</keyword>
<feature type="domain" description="Aldehyde dehydrogenase" evidence="8">
    <location>
        <begin position="39"/>
        <end position="501"/>
    </location>
</feature>
<dbReference type="InterPro" id="IPR010102">
    <property type="entry name" value="Succ_semiAld_DH"/>
</dbReference>
<evidence type="ECO:0000259" key="8">
    <source>
        <dbReference type="Pfam" id="PF00171"/>
    </source>
</evidence>
<evidence type="ECO:0000256" key="3">
    <source>
        <dbReference type="ARBA" id="ARBA00009986"/>
    </source>
</evidence>
<evidence type="ECO:0000256" key="2">
    <source>
        <dbReference type="ARBA" id="ARBA00005176"/>
    </source>
</evidence>
<dbReference type="FunFam" id="3.40.309.10:FF:000004">
    <property type="entry name" value="Succinate-semialdehyde dehydrogenase I"/>
    <property type="match status" value="1"/>
</dbReference>
<dbReference type="CDD" id="cd07103">
    <property type="entry name" value="ALDH_F5_SSADH_GabD"/>
    <property type="match status" value="1"/>
</dbReference>
<dbReference type="Pfam" id="PF00171">
    <property type="entry name" value="Aldedh"/>
    <property type="match status" value="1"/>
</dbReference>
<dbReference type="Gene3D" id="3.40.605.10">
    <property type="entry name" value="Aldehyde Dehydrogenase, Chain A, domain 1"/>
    <property type="match status" value="1"/>
</dbReference>
<gene>
    <name evidence="9" type="ORF">R5R35_001674</name>
</gene>
<name>A0AAN9Z0Y1_9ORTH</name>
<comment type="subcellular location">
    <subcellularLocation>
        <location evidence="7">Mitochondrion</location>
    </subcellularLocation>
</comment>
<dbReference type="InterPro" id="IPR016161">
    <property type="entry name" value="Ald_DH/histidinol_DH"/>
</dbReference>
<comment type="pathway">
    <text evidence="2 7">Amino-acid degradation; 4-aminobutanoate degradation.</text>
</comment>
<dbReference type="Proteomes" id="UP001378592">
    <property type="component" value="Unassembled WGS sequence"/>
</dbReference>
<dbReference type="InterPro" id="IPR050740">
    <property type="entry name" value="Aldehyde_DH_Superfamily"/>
</dbReference>
<dbReference type="FunFam" id="3.40.605.10:FF:000005">
    <property type="entry name" value="Succinate-semialdehyde dehydrogenase I"/>
    <property type="match status" value="1"/>
</dbReference>
<comment type="similarity">
    <text evidence="3 6">Belongs to the aldehyde dehydrogenase family.</text>
</comment>
<comment type="caution">
    <text evidence="9">The sequence shown here is derived from an EMBL/GenBank/DDBJ whole genome shotgun (WGS) entry which is preliminary data.</text>
</comment>
<evidence type="ECO:0000256" key="4">
    <source>
        <dbReference type="ARBA" id="ARBA00023002"/>
    </source>
</evidence>
<dbReference type="EC" id="1.2.1.24" evidence="7"/>
<dbReference type="GO" id="GO:0005739">
    <property type="term" value="C:mitochondrion"/>
    <property type="evidence" value="ECO:0007669"/>
    <property type="project" value="UniProtKB-SubCell"/>
</dbReference>
<reference evidence="9 10" key="1">
    <citation type="submission" date="2024-03" db="EMBL/GenBank/DDBJ databases">
        <title>The genome assembly and annotation of the cricket Gryllus longicercus Weissman &amp; Gray.</title>
        <authorList>
            <person name="Szrajer S."/>
            <person name="Gray D."/>
            <person name="Ylla G."/>
        </authorList>
    </citation>
    <scope>NUCLEOTIDE SEQUENCE [LARGE SCALE GENOMIC DNA]</scope>
    <source>
        <strain evidence="9">DAG 2021-001</strain>
        <tissue evidence="9">Whole body minus gut</tissue>
    </source>
</reference>
<evidence type="ECO:0000256" key="5">
    <source>
        <dbReference type="PROSITE-ProRule" id="PRU10007"/>
    </source>
</evidence>
<dbReference type="EMBL" id="JAZDUA010000477">
    <property type="protein sequence ID" value="KAK7792038.1"/>
    <property type="molecule type" value="Genomic_DNA"/>
</dbReference>
<organism evidence="9 10">
    <name type="scientific">Gryllus longicercus</name>
    <dbReference type="NCBI Taxonomy" id="2509291"/>
    <lineage>
        <taxon>Eukaryota</taxon>
        <taxon>Metazoa</taxon>
        <taxon>Ecdysozoa</taxon>
        <taxon>Arthropoda</taxon>
        <taxon>Hexapoda</taxon>
        <taxon>Insecta</taxon>
        <taxon>Pterygota</taxon>
        <taxon>Neoptera</taxon>
        <taxon>Polyneoptera</taxon>
        <taxon>Orthoptera</taxon>
        <taxon>Ensifera</taxon>
        <taxon>Gryllidea</taxon>
        <taxon>Grylloidea</taxon>
        <taxon>Gryllidae</taxon>
        <taxon>Gryllinae</taxon>
        <taxon>Gryllus</taxon>
    </lineage>
</organism>
<evidence type="ECO:0000256" key="7">
    <source>
        <dbReference type="RuleBase" id="RU365091"/>
    </source>
</evidence>
<comment type="subunit">
    <text evidence="7">Homotetramer.</text>
</comment>
<evidence type="ECO:0000313" key="10">
    <source>
        <dbReference type="Proteomes" id="UP001378592"/>
    </source>
</evidence>
<dbReference type="NCBIfam" id="TIGR01780">
    <property type="entry name" value="SSADH"/>
    <property type="match status" value="1"/>
</dbReference>
<keyword evidence="4 6" id="KW-0560">Oxidoreductase</keyword>
<dbReference type="InterPro" id="IPR029510">
    <property type="entry name" value="Ald_DH_CS_GLU"/>
</dbReference>